<protein>
    <submittedName>
        <fullName evidence="8">Tkl protein kinase</fullName>
    </submittedName>
</protein>
<dbReference type="SMART" id="SM00220">
    <property type="entry name" value="S_TKc"/>
    <property type="match status" value="1"/>
</dbReference>
<evidence type="ECO:0000256" key="1">
    <source>
        <dbReference type="ARBA" id="ARBA00022679"/>
    </source>
</evidence>
<evidence type="ECO:0000256" key="3">
    <source>
        <dbReference type="ARBA" id="ARBA00022777"/>
    </source>
</evidence>
<dbReference type="FunFam" id="3.30.200.20:FF:000034">
    <property type="entry name" value="Kinase suppressor of Ras 1"/>
    <property type="match status" value="1"/>
</dbReference>
<dbReference type="AlphaFoldDB" id="A0A0P1B0A4"/>
<dbReference type="PANTHER" id="PTHR44329:SF289">
    <property type="entry name" value="SERINE_THREONINE-PROTEIN KINASE VIK"/>
    <property type="match status" value="1"/>
</dbReference>
<evidence type="ECO:0000256" key="4">
    <source>
        <dbReference type="ARBA" id="ARBA00022840"/>
    </source>
</evidence>
<keyword evidence="3 8" id="KW-0418">Kinase</keyword>
<evidence type="ECO:0000256" key="2">
    <source>
        <dbReference type="ARBA" id="ARBA00022741"/>
    </source>
</evidence>
<evidence type="ECO:0000259" key="7">
    <source>
        <dbReference type="PROSITE" id="PS50011"/>
    </source>
</evidence>
<dbReference type="InterPro" id="IPR051681">
    <property type="entry name" value="Ser/Thr_Kinases-Pseudokinases"/>
</dbReference>
<dbReference type="CDD" id="cd13999">
    <property type="entry name" value="STKc_MAP3K-like"/>
    <property type="match status" value="1"/>
</dbReference>
<evidence type="ECO:0000256" key="5">
    <source>
        <dbReference type="ARBA" id="ARBA00047899"/>
    </source>
</evidence>
<dbReference type="Gene3D" id="1.10.510.10">
    <property type="entry name" value="Transferase(Phosphotransferase) domain 1"/>
    <property type="match status" value="1"/>
</dbReference>
<evidence type="ECO:0000256" key="6">
    <source>
        <dbReference type="ARBA" id="ARBA00048679"/>
    </source>
</evidence>
<dbReference type="OMA" id="PSHLCIV"/>
<dbReference type="PANTHER" id="PTHR44329">
    <property type="entry name" value="SERINE/THREONINE-PROTEIN KINASE TNNI3K-RELATED"/>
    <property type="match status" value="1"/>
</dbReference>
<evidence type="ECO:0000313" key="9">
    <source>
        <dbReference type="Proteomes" id="UP000054928"/>
    </source>
</evidence>
<proteinExistence type="predicted"/>
<organism evidence="8 9">
    <name type="scientific">Plasmopara halstedii</name>
    <name type="common">Downy mildew of sunflower</name>
    <dbReference type="NCBI Taxonomy" id="4781"/>
    <lineage>
        <taxon>Eukaryota</taxon>
        <taxon>Sar</taxon>
        <taxon>Stramenopiles</taxon>
        <taxon>Oomycota</taxon>
        <taxon>Peronosporomycetes</taxon>
        <taxon>Peronosporales</taxon>
        <taxon>Peronosporaceae</taxon>
        <taxon>Plasmopara</taxon>
    </lineage>
</organism>
<dbReference type="GO" id="GO:0004674">
    <property type="term" value="F:protein serine/threonine kinase activity"/>
    <property type="evidence" value="ECO:0007669"/>
    <property type="project" value="UniProtKB-EC"/>
</dbReference>
<keyword evidence="9" id="KW-1185">Reference proteome</keyword>
<dbReference type="RefSeq" id="XP_024582971.1">
    <property type="nucleotide sequence ID" value="XM_024717476.1"/>
</dbReference>
<evidence type="ECO:0000313" key="8">
    <source>
        <dbReference type="EMBL" id="CEG46602.1"/>
    </source>
</evidence>
<dbReference type="Proteomes" id="UP000054928">
    <property type="component" value="Unassembled WGS sequence"/>
</dbReference>
<dbReference type="InterPro" id="IPR000719">
    <property type="entry name" value="Prot_kinase_dom"/>
</dbReference>
<comment type="catalytic activity">
    <reaction evidence="5">
        <text>L-threonyl-[protein] + ATP = O-phospho-L-threonyl-[protein] + ADP + H(+)</text>
        <dbReference type="Rhea" id="RHEA:46608"/>
        <dbReference type="Rhea" id="RHEA-COMP:11060"/>
        <dbReference type="Rhea" id="RHEA-COMP:11605"/>
        <dbReference type="ChEBI" id="CHEBI:15378"/>
        <dbReference type="ChEBI" id="CHEBI:30013"/>
        <dbReference type="ChEBI" id="CHEBI:30616"/>
        <dbReference type="ChEBI" id="CHEBI:61977"/>
        <dbReference type="ChEBI" id="CHEBI:456216"/>
        <dbReference type="EC" id="2.7.11.1"/>
    </reaction>
</comment>
<dbReference type="OrthoDB" id="39098at2759"/>
<dbReference type="Pfam" id="PF07714">
    <property type="entry name" value="PK_Tyr_Ser-Thr"/>
    <property type="match status" value="1"/>
</dbReference>
<comment type="catalytic activity">
    <reaction evidence="6">
        <text>L-seryl-[protein] + ATP = O-phospho-L-seryl-[protein] + ADP + H(+)</text>
        <dbReference type="Rhea" id="RHEA:17989"/>
        <dbReference type="Rhea" id="RHEA-COMP:9863"/>
        <dbReference type="Rhea" id="RHEA-COMP:11604"/>
        <dbReference type="ChEBI" id="CHEBI:15378"/>
        <dbReference type="ChEBI" id="CHEBI:29999"/>
        <dbReference type="ChEBI" id="CHEBI:30616"/>
        <dbReference type="ChEBI" id="CHEBI:83421"/>
        <dbReference type="ChEBI" id="CHEBI:456216"/>
        <dbReference type="EC" id="2.7.11.1"/>
    </reaction>
</comment>
<dbReference type="PROSITE" id="PS50011">
    <property type="entry name" value="PROTEIN_KINASE_DOM"/>
    <property type="match status" value="1"/>
</dbReference>
<dbReference type="InterPro" id="IPR001245">
    <property type="entry name" value="Ser-Thr/Tyr_kinase_cat_dom"/>
</dbReference>
<keyword evidence="1" id="KW-0808">Transferase</keyword>
<reference evidence="9" key="1">
    <citation type="submission" date="2014-09" db="EMBL/GenBank/DDBJ databases">
        <authorList>
            <person name="Sharma Rahul"/>
            <person name="Thines Marco"/>
        </authorList>
    </citation>
    <scope>NUCLEOTIDE SEQUENCE [LARGE SCALE GENOMIC DNA]</scope>
</reference>
<keyword evidence="4" id="KW-0067">ATP-binding</keyword>
<dbReference type="InterPro" id="IPR011009">
    <property type="entry name" value="Kinase-like_dom_sf"/>
</dbReference>
<dbReference type="Gene3D" id="3.30.200.20">
    <property type="entry name" value="Phosphorylase Kinase, domain 1"/>
    <property type="match status" value="1"/>
</dbReference>
<keyword evidence="2" id="KW-0547">Nucleotide-binding</keyword>
<sequence length="292" mass="33134">MDSDDINSAPCWECIDFKELTICEVIGGGGVALVHRGIYHNNSVALKILFDPRVDDVLKQEFMDELLVMSKLKHPNVVNLIGACLEPPKLCMVMELCDFSLHHLLHGTNTYLSSQQMTRIASDIANGMRYLHSRKPAVIHRDLKSANVLLDFKGVMKLCDFGLVRTKCTNAGTPSYMPPELLMGQSFSKSVDVYMFGILLYEIFSRDIPFRGYDIVDIKRHVIAGERFRVPTLDCPRECQDLMKRCWDGEPNCRPTFEEVYEILQNVSFSRSFKASQNVLEGDALDFLLNAK</sequence>
<dbReference type="STRING" id="4781.A0A0P1B0A4"/>
<dbReference type="EMBL" id="CCYD01002089">
    <property type="protein sequence ID" value="CEG46602.1"/>
    <property type="molecule type" value="Genomic_DNA"/>
</dbReference>
<dbReference type="InterPro" id="IPR008271">
    <property type="entry name" value="Ser/Thr_kinase_AS"/>
</dbReference>
<dbReference type="GO" id="GO:0005524">
    <property type="term" value="F:ATP binding"/>
    <property type="evidence" value="ECO:0007669"/>
    <property type="project" value="UniProtKB-KW"/>
</dbReference>
<accession>A0A0P1B0A4</accession>
<dbReference type="SUPFAM" id="SSF56112">
    <property type="entry name" value="Protein kinase-like (PK-like)"/>
    <property type="match status" value="1"/>
</dbReference>
<name>A0A0P1B0A4_PLAHL</name>
<feature type="domain" description="Protein kinase" evidence="7">
    <location>
        <begin position="20"/>
        <end position="269"/>
    </location>
</feature>
<dbReference type="GeneID" id="36398258"/>
<dbReference type="PROSITE" id="PS00108">
    <property type="entry name" value="PROTEIN_KINASE_ST"/>
    <property type="match status" value="1"/>
</dbReference>
<dbReference type="PIRSF" id="PIRSF000654">
    <property type="entry name" value="Integrin-linked_kinase"/>
    <property type="match status" value="1"/>
</dbReference>